<organism evidence="1 2">
    <name type="scientific">Panaeolus cyanescens</name>
    <dbReference type="NCBI Taxonomy" id="181874"/>
    <lineage>
        <taxon>Eukaryota</taxon>
        <taxon>Fungi</taxon>
        <taxon>Dikarya</taxon>
        <taxon>Basidiomycota</taxon>
        <taxon>Agaricomycotina</taxon>
        <taxon>Agaricomycetes</taxon>
        <taxon>Agaricomycetidae</taxon>
        <taxon>Agaricales</taxon>
        <taxon>Agaricineae</taxon>
        <taxon>Galeropsidaceae</taxon>
        <taxon>Panaeolus</taxon>
    </lineage>
</organism>
<protein>
    <submittedName>
        <fullName evidence="1">Uncharacterized protein</fullName>
    </submittedName>
</protein>
<sequence length="213" mass="22875">MRGSLVANSSDALQNPYLIPENVARVKRYVDSIGYKGPIVIGSDCTKVKKCLNFSTQHGCHVLGTVFSLSTVEVDDAGDIDEIVERTVKEKAFATQARAILAKIPAPNCPPMVISILPTNGSETAADIHEHHLTLQKMASNFKLLIIGCSADGAASELAAQALMDQEETGLPPLEYSCPLYGYHVKAPVFAVRGPMISFTDPPHAKKQKSDGL</sequence>
<evidence type="ECO:0000313" key="2">
    <source>
        <dbReference type="Proteomes" id="UP000284842"/>
    </source>
</evidence>
<keyword evidence="2" id="KW-1185">Reference proteome</keyword>
<comment type="caution">
    <text evidence="1">The sequence shown here is derived from an EMBL/GenBank/DDBJ whole genome shotgun (WGS) entry which is preliminary data.</text>
</comment>
<reference evidence="1 2" key="1">
    <citation type="journal article" date="2018" name="Evol. Lett.">
        <title>Horizontal gene cluster transfer increased hallucinogenic mushroom diversity.</title>
        <authorList>
            <person name="Reynolds H.T."/>
            <person name="Vijayakumar V."/>
            <person name="Gluck-Thaler E."/>
            <person name="Korotkin H.B."/>
            <person name="Matheny P.B."/>
            <person name="Slot J.C."/>
        </authorList>
    </citation>
    <scope>NUCLEOTIDE SEQUENCE [LARGE SCALE GENOMIC DNA]</scope>
    <source>
        <strain evidence="1 2">2629</strain>
    </source>
</reference>
<dbReference type="InParanoid" id="A0A409YQZ0"/>
<name>A0A409YQZ0_9AGAR</name>
<dbReference type="AlphaFoldDB" id="A0A409YQZ0"/>
<proteinExistence type="predicted"/>
<dbReference type="STRING" id="181874.A0A409YQZ0"/>
<gene>
    <name evidence="1" type="ORF">CVT24_007952</name>
</gene>
<dbReference type="Proteomes" id="UP000284842">
    <property type="component" value="Unassembled WGS sequence"/>
</dbReference>
<dbReference type="OrthoDB" id="2436145at2759"/>
<evidence type="ECO:0000313" key="1">
    <source>
        <dbReference type="EMBL" id="PPR05427.1"/>
    </source>
</evidence>
<dbReference type="EMBL" id="NHTK01000812">
    <property type="protein sequence ID" value="PPR05427.1"/>
    <property type="molecule type" value="Genomic_DNA"/>
</dbReference>
<accession>A0A409YQZ0</accession>